<evidence type="ECO:0000256" key="3">
    <source>
        <dbReference type="ARBA" id="ARBA00022801"/>
    </source>
</evidence>
<dbReference type="InterPro" id="IPR023635">
    <property type="entry name" value="Peptide_deformylase"/>
</dbReference>
<sequence length="215" mass="23698">MTEQQTAHEPDQQRPADTPSKITTVSDLIDGGTVLPITRWGEPVMHHPSTPVTSYDDDLHTLIRNMFATMAAADGVGLAAPQVGVDLSLFVYDCPDEDRRRHIGVFCNPVVTLPEGKDRKLDYVDEGCLSLPGAYIELARPDFASCTGQDAFGNDITVEGNGYFARCLQHETDHLNGMVFGDRLAARARKKLYAQHRDVADRYPADWPASPKIDS</sequence>
<evidence type="ECO:0000256" key="1">
    <source>
        <dbReference type="ARBA" id="ARBA00010759"/>
    </source>
</evidence>
<dbReference type="RefSeq" id="WP_407939641.1">
    <property type="nucleotide sequence ID" value="NZ_LT629772.1"/>
</dbReference>
<dbReference type="CDD" id="cd00487">
    <property type="entry name" value="Pep_deformylase"/>
    <property type="match status" value="1"/>
</dbReference>
<organism evidence="8 9">
    <name type="scientific">Microlunatus soli</name>
    <dbReference type="NCBI Taxonomy" id="630515"/>
    <lineage>
        <taxon>Bacteria</taxon>
        <taxon>Bacillati</taxon>
        <taxon>Actinomycetota</taxon>
        <taxon>Actinomycetes</taxon>
        <taxon>Propionibacteriales</taxon>
        <taxon>Propionibacteriaceae</taxon>
        <taxon>Microlunatus</taxon>
    </lineage>
</organism>
<keyword evidence="3 6" id="KW-0378">Hydrolase</keyword>
<evidence type="ECO:0000256" key="7">
    <source>
        <dbReference type="SAM" id="MobiDB-lite"/>
    </source>
</evidence>
<dbReference type="HAMAP" id="MF_00163">
    <property type="entry name" value="Pep_deformylase"/>
    <property type="match status" value="1"/>
</dbReference>
<accession>A0A1H1NYI5</accession>
<dbReference type="Gene3D" id="3.90.45.10">
    <property type="entry name" value="Peptide deformylase"/>
    <property type="match status" value="1"/>
</dbReference>
<comment type="function">
    <text evidence="6">Removes the formyl group from the N-terminal Met of newly synthesized proteins. Requires at least a dipeptide for an efficient rate of reaction. N-terminal L-methionine is a prerequisite for activity but the enzyme has broad specificity at other positions.</text>
</comment>
<reference evidence="8 9" key="1">
    <citation type="submission" date="2016-10" db="EMBL/GenBank/DDBJ databases">
        <authorList>
            <person name="de Groot N.N."/>
        </authorList>
    </citation>
    <scope>NUCLEOTIDE SEQUENCE [LARGE SCALE GENOMIC DNA]</scope>
    <source>
        <strain evidence="8 9">DSM 21800</strain>
    </source>
</reference>
<evidence type="ECO:0000256" key="5">
    <source>
        <dbReference type="ARBA" id="ARBA00023004"/>
    </source>
</evidence>
<feature type="active site" evidence="6">
    <location>
        <position position="171"/>
    </location>
</feature>
<dbReference type="Proteomes" id="UP000199103">
    <property type="component" value="Chromosome I"/>
</dbReference>
<dbReference type="NCBIfam" id="NF001159">
    <property type="entry name" value="PRK00150.1-3"/>
    <property type="match status" value="1"/>
</dbReference>
<dbReference type="SUPFAM" id="SSF56420">
    <property type="entry name" value="Peptide deformylase"/>
    <property type="match status" value="1"/>
</dbReference>
<feature type="compositionally biased region" description="Basic and acidic residues" evidence="7">
    <location>
        <begin position="1"/>
        <end position="14"/>
    </location>
</feature>
<evidence type="ECO:0000256" key="2">
    <source>
        <dbReference type="ARBA" id="ARBA00022723"/>
    </source>
</evidence>
<keyword evidence="2 6" id="KW-0479">Metal-binding</keyword>
<evidence type="ECO:0000256" key="4">
    <source>
        <dbReference type="ARBA" id="ARBA00022917"/>
    </source>
</evidence>
<dbReference type="EMBL" id="LT629772">
    <property type="protein sequence ID" value="SDS04004.1"/>
    <property type="molecule type" value="Genomic_DNA"/>
</dbReference>
<dbReference type="GO" id="GO:0006412">
    <property type="term" value="P:translation"/>
    <property type="evidence" value="ECO:0007669"/>
    <property type="project" value="UniProtKB-UniRule"/>
</dbReference>
<comment type="cofactor">
    <cofactor evidence="6">
        <name>Fe(2+)</name>
        <dbReference type="ChEBI" id="CHEBI:29033"/>
    </cofactor>
    <text evidence="6">Binds 1 Fe(2+) ion.</text>
</comment>
<keyword evidence="5 6" id="KW-0408">Iron</keyword>
<evidence type="ECO:0000313" key="9">
    <source>
        <dbReference type="Proteomes" id="UP000199103"/>
    </source>
</evidence>
<dbReference type="EC" id="3.5.1.88" evidence="6"/>
<dbReference type="PRINTS" id="PR01576">
    <property type="entry name" value="PDEFORMYLASE"/>
</dbReference>
<dbReference type="AlphaFoldDB" id="A0A1H1NYI5"/>
<dbReference type="PANTHER" id="PTHR10458">
    <property type="entry name" value="PEPTIDE DEFORMYLASE"/>
    <property type="match status" value="1"/>
</dbReference>
<feature type="binding site" evidence="6">
    <location>
        <position position="170"/>
    </location>
    <ligand>
        <name>Fe cation</name>
        <dbReference type="ChEBI" id="CHEBI:24875"/>
    </ligand>
</feature>
<evidence type="ECO:0000313" key="8">
    <source>
        <dbReference type="EMBL" id="SDS04004.1"/>
    </source>
</evidence>
<dbReference type="GO" id="GO:0042586">
    <property type="term" value="F:peptide deformylase activity"/>
    <property type="evidence" value="ECO:0007669"/>
    <property type="project" value="UniProtKB-UniRule"/>
</dbReference>
<dbReference type="InterPro" id="IPR036821">
    <property type="entry name" value="Peptide_deformylase_sf"/>
</dbReference>
<feature type="binding site" evidence="6">
    <location>
        <position position="174"/>
    </location>
    <ligand>
        <name>Fe cation</name>
        <dbReference type="ChEBI" id="CHEBI:24875"/>
    </ligand>
</feature>
<gene>
    <name evidence="6" type="primary">def</name>
    <name evidence="8" type="ORF">SAMN04489812_0697</name>
</gene>
<name>A0A1H1NYI5_9ACTN</name>
<dbReference type="Pfam" id="PF01327">
    <property type="entry name" value="Pep_deformylase"/>
    <property type="match status" value="1"/>
</dbReference>
<dbReference type="NCBIfam" id="TIGR00079">
    <property type="entry name" value="pept_deformyl"/>
    <property type="match status" value="1"/>
</dbReference>
<evidence type="ECO:0000256" key="6">
    <source>
        <dbReference type="HAMAP-Rule" id="MF_00163"/>
    </source>
</evidence>
<proteinExistence type="inferred from homology"/>
<dbReference type="GO" id="GO:0046872">
    <property type="term" value="F:metal ion binding"/>
    <property type="evidence" value="ECO:0007669"/>
    <property type="project" value="UniProtKB-KW"/>
</dbReference>
<protein>
    <recommendedName>
        <fullName evidence="6">Peptide deformylase</fullName>
        <shortName evidence="6">PDF</shortName>
        <ecNumber evidence="6">3.5.1.88</ecNumber>
    </recommendedName>
    <alternativeName>
        <fullName evidence="6">Polypeptide deformylase</fullName>
    </alternativeName>
</protein>
<feature type="region of interest" description="Disordered" evidence="7">
    <location>
        <begin position="1"/>
        <end position="24"/>
    </location>
</feature>
<comment type="catalytic activity">
    <reaction evidence="6">
        <text>N-terminal N-formyl-L-methionyl-[peptide] + H2O = N-terminal L-methionyl-[peptide] + formate</text>
        <dbReference type="Rhea" id="RHEA:24420"/>
        <dbReference type="Rhea" id="RHEA-COMP:10639"/>
        <dbReference type="Rhea" id="RHEA-COMP:10640"/>
        <dbReference type="ChEBI" id="CHEBI:15377"/>
        <dbReference type="ChEBI" id="CHEBI:15740"/>
        <dbReference type="ChEBI" id="CHEBI:49298"/>
        <dbReference type="ChEBI" id="CHEBI:64731"/>
        <dbReference type="EC" id="3.5.1.88"/>
    </reaction>
</comment>
<keyword evidence="9" id="KW-1185">Reference proteome</keyword>
<dbReference type="FunFam" id="3.90.45.10:FF:000004">
    <property type="entry name" value="Peptide deformylase"/>
    <property type="match status" value="1"/>
</dbReference>
<dbReference type="PANTHER" id="PTHR10458:SF2">
    <property type="entry name" value="PEPTIDE DEFORMYLASE, MITOCHONDRIAL"/>
    <property type="match status" value="1"/>
</dbReference>
<feature type="binding site" evidence="6">
    <location>
        <position position="128"/>
    </location>
    <ligand>
        <name>Fe cation</name>
        <dbReference type="ChEBI" id="CHEBI:24875"/>
    </ligand>
</feature>
<dbReference type="STRING" id="630515.SAMN04489812_0697"/>
<keyword evidence="4 6" id="KW-0648">Protein biosynthesis</keyword>
<comment type="similarity">
    <text evidence="1 6">Belongs to the polypeptide deformylase family.</text>
</comment>